<evidence type="ECO:0000313" key="2">
    <source>
        <dbReference type="EMBL" id="SPD12581.1"/>
    </source>
</evidence>
<accession>A0A2N9HLJ4</accession>
<protein>
    <submittedName>
        <fullName evidence="2">Uncharacterized protein</fullName>
    </submittedName>
</protein>
<feature type="region of interest" description="Disordered" evidence="1">
    <location>
        <begin position="47"/>
        <end position="73"/>
    </location>
</feature>
<reference evidence="2" key="1">
    <citation type="submission" date="2018-02" db="EMBL/GenBank/DDBJ databases">
        <authorList>
            <person name="Cohen D.B."/>
            <person name="Kent A.D."/>
        </authorList>
    </citation>
    <scope>NUCLEOTIDE SEQUENCE</scope>
</reference>
<feature type="compositionally biased region" description="Pro residues" evidence="1">
    <location>
        <begin position="57"/>
        <end position="73"/>
    </location>
</feature>
<evidence type="ECO:0000256" key="1">
    <source>
        <dbReference type="SAM" id="MobiDB-lite"/>
    </source>
</evidence>
<organism evidence="2">
    <name type="scientific">Fagus sylvatica</name>
    <name type="common">Beechnut</name>
    <dbReference type="NCBI Taxonomy" id="28930"/>
    <lineage>
        <taxon>Eukaryota</taxon>
        <taxon>Viridiplantae</taxon>
        <taxon>Streptophyta</taxon>
        <taxon>Embryophyta</taxon>
        <taxon>Tracheophyta</taxon>
        <taxon>Spermatophyta</taxon>
        <taxon>Magnoliopsida</taxon>
        <taxon>eudicotyledons</taxon>
        <taxon>Gunneridae</taxon>
        <taxon>Pentapetalae</taxon>
        <taxon>rosids</taxon>
        <taxon>fabids</taxon>
        <taxon>Fagales</taxon>
        <taxon>Fagaceae</taxon>
        <taxon>Fagus</taxon>
    </lineage>
</organism>
<gene>
    <name evidence="2" type="ORF">FSB_LOCUS40463</name>
</gene>
<sequence length="73" mass="7429">MQTGTSHPPVPPRLIFRPVSPISACSGRSELQSASLGLSSVLISSTAPPVRLHGSPTKPPPAFVPPPAPAALI</sequence>
<name>A0A2N9HLJ4_FAGSY</name>
<dbReference type="AlphaFoldDB" id="A0A2N9HLJ4"/>
<dbReference type="EMBL" id="OIVN01003635">
    <property type="protein sequence ID" value="SPD12581.1"/>
    <property type="molecule type" value="Genomic_DNA"/>
</dbReference>
<proteinExistence type="predicted"/>